<evidence type="ECO:0000259" key="10">
    <source>
        <dbReference type="Pfam" id="PF03807"/>
    </source>
</evidence>
<name>A0A2R6XX78_9BACL</name>
<keyword evidence="6 9" id="KW-0028">Amino-acid biosynthesis</keyword>
<keyword evidence="6" id="KW-0963">Cytoplasm</keyword>
<dbReference type="GO" id="GO:0005737">
    <property type="term" value="C:cytoplasm"/>
    <property type="evidence" value="ECO:0007669"/>
    <property type="project" value="UniProtKB-SubCell"/>
</dbReference>
<evidence type="ECO:0000256" key="1">
    <source>
        <dbReference type="ARBA" id="ARBA00005525"/>
    </source>
</evidence>
<dbReference type="InterPro" id="IPR028939">
    <property type="entry name" value="P5C_Rdtase_cat_N"/>
</dbReference>
<dbReference type="PROSITE" id="PS00521">
    <property type="entry name" value="P5CR"/>
    <property type="match status" value="1"/>
</dbReference>
<comment type="pathway">
    <text evidence="6 9">Amino-acid biosynthesis; L-proline biosynthesis; L-proline from L-glutamate 5-semialdehyde: step 1/1.</text>
</comment>
<evidence type="ECO:0000313" key="12">
    <source>
        <dbReference type="EMBL" id="PTQ55025.1"/>
    </source>
</evidence>
<dbReference type="InterPro" id="IPR036291">
    <property type="entry name" value="NAD(P)-bd_dom_sf"/>
</dbReference>
<comment type="catalytic activity">
    <reaction evidence="6">
        <text>L-proline + NAD(+) = (S)-1-pyrroline-5-carboxylate + NADH + 2 H(+)</text>
        <dbReference type="Rhea" id="RHEA:14105"/>
        <dbReference type="ChEBI" id="CHEBI:15378"/>
        <dbReference type="ChEBI" id="CHEBI:17388"/>
        <dbReference type="ChEBI" id="CHEBI:57540"/>
        <dbReference type="ChEBI" id="CHEBI:57945"/>
        <dbReference type="ChEBI" id="CHEBI:60039"/>
        <dbReference type="EC" id="1.5.1.2"/>
    </reaction>
</comment>
<dbReference type="Proteomes" id="UP000244338">
    <property type="component" value="Unassembled WGS sequence"/>
</dbReference>
<comment type="similarity">
    <text evidence="1 6 9">Belongs to the pyrroline-5-carboxylate reductase family.</text>
</comment>
<dbReference type="GO" id="GO:0055129">
    <property type="term" value="P:L-proline biosynthetic process"/>
    <property type="evidence" value="ECO:0007669"/>
    <property type="project" value="UniProtKB-UniRule"/>
</dbReference>
<keyword evidence="2 6" id="KW-0641">Proline biosynthesis</keyword>
<evidence type="ECO:0000256" key="7">
    <source>
        <dbReference type="NCBIfam" id="TIGR00112"/>
    </source>
</evidence>
<dbReference type="Gene3D" id="3.40.50.720">
    <property type="entry name" value="NAD(P)-binding Rossmann-like Domain"/>
    <property type="match status" value="1"/>
</dbReference>
<accession>A0A2R6XX78</accession>
<evidence type="ECO:0000256" key="2">
    <source>
        <dbReference type="ARBA" id="ARBA00022650"/>
    </source>
</evidence>
<protein>
    <recommendedName>
        <fullName evidence="6 7">Pyrroline-5-carboxylate reductase</fullName>
        <shortName evidence="6">P5C reductase</shortName>
        <shortName evidence="6">P5CR</shortName>
        <ecNumber evidence="6 7">1.5.1.2</ecNumber>
    </recommendedName>
    <alternativeName>
        <fullName evidence="6">PCA reductase</fullName>
    </alternativeName>
</protein>
<dbReference type="InterPro" id="IPR029036">
    <property type="entry name" value="P5CR_dimer"/>
</dbReference>
<dbReference type="SUPFAM" id="SSF48179">
    <property type="entry name" value="6-phosphogluconate dehydrogenase C-terminal domain-like"/>
    <property type="match status" value="1"/>
</dbReference>
<evidence type="ECO:0000256" key="6">
    <source>
        <dbReference type="HAMAP-Rule" id="MF_01925"/>
    </source>
</evidence>
<dbReference type="PANTHER" id="PTHR11645">
    <property type="entry name" value="PYRROLINE-5-CARBOXYLATE REDUCTASE"/>
    <property type="match status" value="1"/>
</dbReference>
<comment type="catalytic activity">
    <reaction evidence="6 9">
        <text>L-proline + NADP(+) = (S)-1-pyrroline-5-carboxylate + NADPH + 2 H(+)</text>
        <dbReference type="Rhea" id="RHEA:14109"/>
        <dbReference type="ChEBI" id="CHEBI:15378"/>
        <dbReference type="ChEBI" id="CHEBI:17388"/>
        <dbReference type="ChEBI" id="CHEBI:57783"/>
        <dbReference type="ChEBI" id="CHEBI:58349"/>
        <dbReference type="ChEBI" id="CHEBI:60039"/>
        <dbReference type="EC" id="1.5.1.2"/>
    </reaction>
</comment>
<proteinExistence type="inferred from homology"/>
<evidence type="ECO:0000313" key="13">
    <source>
        <dbReference type="Proteomes" id="UP000244338"/>
    </source>
</evidence>
<dbReference type="EMBL" id="PEBX01000230">
    <property type="protein sequence ID" value="PTQ55025.1"/>
    <property type="molecule type" value="Genomic_DNA"/>
</dbReference>
<dbReference type="FunFam" id="1.10.3730.10:FF:000001">
    <property type="entry name" value="Pyrroline-5-carboxylate reductase"/>
    <property type="match status" value="1"/>
</dbReference>
<evidence type="ECO:0000256" key="5">
    <source>
        <dbReference type="ARBA" id="ARBA00058118"/>
    </source>
</evidence>
<dbReference type="HAMAP" id="MF_01925">
    <property type="entry name" value="P5C_reductase"/>
    <property type="match status" value="1"/>
</dbReference>
<dbReference type="Pfam" id="PF14748">
    <property type="entry name" value="P5CR_dimer"/>
    <property type="match status" value="1"/>
</dbReference>
<dbReference type="UniPathway" id="UPA00098">
    <property type="reaction ID" value="UER00361"/>
</dbReference>
<organism evidence="12 13">
    <name type="scientific">Candidatus Carbonibacillus altaicus</name>
    <dbReference type="NCBI Taxonomy" id="2163959"/>
    <lineage>
        <taxon>Bacteria</taxon>
        <taxon>Bacillati</taxon>
        <taxon>Bacillota</taxon>
        <taxon>Bacilli</taxon>
        <taxon>Bacillales</taxon>
        <taxon>Candidatus Carbonibacillus</taxon>
    </lineage>
</organism>
<keyword evidence="4 6" id="KW-0560">Oxidoreductase</keyword>
<dbReference type="InterPro" id="IPR008927">
    <property type="entry name" value="6-PGluconate_DH-like_C_sf"/>
</dbReference>
<sequence>MSRLAFIGAGSVSEALIAGITGSRLYQPHDILVTNRTSDEHLQTLAERYGVTASRDPELLKTAETVILAVKPKDMAEALESHRFWLKERRLIISVAAGISLAYLRKMIGDEPSLIRAMPNTSAIVRQSLTGMALEEAKRTDDTELAESIFACIGKVFIVSEDQMDAITALTGSGPAFIYFLVEAMIEAGKKLGFTAHEARSLVSYTLYGAGTMLMTLPDDPATLRERITSPAGTTASGLAVLNEKDVYNALIQAVLAAHARARELGQTNTFTR</sequence>
<comment type="function">
    <text evidence="5 6">Catalyzes the reduction of 1-pyrroline-5-carboxylate (PCA) to L-proline.</text>
</comment>
<evidence type="ECO:0000259" key="11">
    <source>
        <dbReference type="Pfam" id="PF14748"/>
    </source>
</evidence>
<dbReference type="Pfam" id="PF03807">
    <property type="entry name" value="F420_oxidored"/>
    <property type="match status" value="1"/>
</dbReference>
<comment type="subcellular location">
    <subcellularLocation>
        <location evidence="6">Cytoplasm</location>
    </subcellularLocation>
</comment>
<dbReference type="InterPro" id="IPR053790">
    <property type="entry name" value="P5CR-like_CS"/>
</dbReference>
<evidence type="ECO:0000256" key="9">
    <source>
        <dbReference type="RuleBase" id="RU003903"/>
    </source>
</evidence>
<dbReference type="InterPro" id="IPR000304">
    <property type="entry name" value="Pyrroline-COOH_reductase"/>
</dbReference>
<dbReference type="Gene3D" id="1.10.3730.10">
    <property type="entry name" value="ProC C-terminal domain-like"/>
    <property type="match status" value="1"/>
</dbReference>
<feature type="binding site" evidence="8">
    <location>
        <begin position="69"/>
        <end position="72"/>
    </location>
    <ligand>
        <name>NADP(+)</name>
        <dbReference type="ChEBI" id="CHEBI:58349"/>
    </ligand>
</feature>
<evidence type="ECO:0000256" key="3">
    <source>
        <dbReference type="ARBA" id="ARBA00022857"/>
    </source>
</evidence>
<dbReference type="SUPFAM" id="SSF51735">
    <property type="entry name" value="NAD(P)-binding Rossmann-fold domains"/>
    <property type="match status" value="1"/>
</dbReference>
<keyword evidence="3 6" id="KW-0521">NADP</keyword>
<dbReference type="PANTHER" id="PTHR11645:SF49">
    <property type="entry name" value="PYRROLINE-5-CARBOXYLATE REDUCTASE 1"/>
    <property type="match status" value="1"/>
</dbReference>
<comment type="caution">
    <text evidence="12">The sequence shown here is derived from an EMBL/GenBank/DDBJ whole genome shotgun (WGS) entry which is preliminary data.</text>
</comment>
<reference evidence="13" key="1">
    <citation type="journal article" date="2018" name="Sci. Rep.">
        <title>Lignite coal burning seam in the remote Altai Mountains harbors a hydrogen-driven thermophilic microbial community.</title>
        <authorList>
            <person name="Kadnikov V.V."/>
            <person name="Mardanov A.V."/>
            <person name="Ivasenko D.A."/>
            <person name="Antsiferov D.V."/>
            <person name="Beletsky A.V."/>
            <person name="Karnachuk O.V."/>
            <person name="Ravin N.V."/>
        </authorList>
    </citation>
    <scope>NUCLEOTIDE SEQUENCE [LARGE SCALE GENOMIC DNA]</scope>
</reference>
<evidence type="ECO:0000256" key="4">
    <source>
        <dbReference type="ARBA" id="ARBA00023002"/>
    </source>
</evidence>
<dbReference type="NCBIfam" id="TIGR00112">
    <property type="entry name" value="proC"/>
    <property type="match status" value="1"/>
</dbReference>
<dbReference type="AlphaFoldDB" id="A0A2R6XX78"/>
<dbReference type="PIRSF" id="PIRSF000193">
    <property type="entry name" value="Pyrrol-5-carb_rd"/>
    <property type="match status" value="1"/>
</dbReference>
<evidence type="ECO:0000256" key="8">
    <source>
        <dbReference type="PIRSR" id="PIRSR000193-1"/>
    </source>
</evidence>
<feature type="domain" description="Pyrroline-5-carboxylate reductase dimerisation" evidence="11">
    <location>
        <begin position="161"/>
        <end position="265"/>
    </location>
</feature>
<dbReference type="EC" id="1.5.1.2" evidence="6 7"/>
<dbReference type="GO" id="GO:0004735">
    <property type="term" value="F:pyrroline-5-carboxylate reductase activity"/>
    <property type="evidence" value="ECO:0007669"/>
    <property type="project" value="UniProtKB-UniRule"/>
</dbReference>
<feature type="domain" description="Pyrroline-5-carboxylate reductase catalytic N-terminal" evidence="10">
    <location>
        <begin position="3"/>
        <end position="98"/>
    </location>
</feature>
<gene>
    <name evidence="6" type="primary">proC</name>
    <name evidence="12" type="ORF">BSOLF_1058</name>
</gene>